<keyword evidence="2" id="KW-0805">Transcription regulation</keyword>
<dbReference type="InterPro" id="IPR007219">
    <property type="entry name" value="XnlR_reg_dom"/>
</dbReference>
<dbReference type="Pfam" id="PF00172">
    <property type="entry name" value="Zn_clus"/>
    <property type="match status" value="1"/>
</dbReference>
<dbReference type="Proteomes" id="UP001610446">
    <property type="component" value="Unassembled WGS sequence"/>
</dbReference>
<feature type="domain" description="Zn(2)-C6 fungal-type" evidence="6">
    <location>
        <begin position="18"/>
        <end position="47"/>
    </location>
</feature>
<dbReference type="PANTHER" id="PTHR47785">
    <property type="entry name" value="ZN(II)2CYS6 TRANSCRIPTION FACTOR (EUROFUNG)-RELATED-RELATED"/>
    <property type="match status" value="1"/>
</dbReference>
<dbReference type="Pfam" id="PF04082">
    <property type="entry name" value="Fungal_trans"/>
    <property type="match status" value="1"/>
</dbReference>
<dbReference type="EMBL" id="JBFXLU010000106">
    <property type="protein sequence ID" value="KAL2841743.1"/>
    <property type="molecule type" value="Genomic_DNA"/>
</dbReference>
<keyword evidence="8" id="KW-1185">Reference proteome</keyword>
<evidence type="ECO:0000256" key="5">
    <source>
        <dbReference type="ARBA" id="ARBA00023242"/>
    </source>
</evidence>
<organism evidence="7 8">
    <name type="scientific">Aspergillus pseudoustus</name>
    <dbReference type="NCBI Taxonomy" id="1810923"/>
    <lineage>
        <taxon>Eukaryota</taxon>
        <taxon>Fungi</taxon>
        <taxon>Dikarya</taxon>
        <taxon>Ascomycota</taxon>
        <taxon>Pezizomycotina</taxon>
        <taxon>Eurotiomycetes</taxon>
        <taxon>Eurotiomycetidae</taxon>
        <taxon>Eurotiales</taxon>
        <taxon>Aspergillaceae</taxon>
        <taxon>Aspergillus</taxon>
        <taxon>Aspergillus subgen. Nidulantes</taxon>
    </lineage>
</organism>
<gene>
    <name evidence="7" type="ORF">BJY01DRAFT_7402</name>
</gene>
<dbReference type="PROSITE" id="PS50048">
    <property type="entry name" value="ZN2_CY6_FUNGAL_2"/>
    <property type="match status" value="1"/>
</dbReference>
<name>A0ABR4JNZ2_9EURO</name>
<dbReference type="CDD" id="cd00067">
    <property type="entry name" value="GAL4"/>
    <property type="match status" value="1"/>
</dbReference>
<evidence type="ECO:0000313" key="7">
    <source>
        <dbReference type="EMBL" id="KAL2841743.1"/>
    </source>
</evidence>
<keyword evidence="5" id="KW-0539">Nucleus</keyword>
<evidence type="ECO:0000256" key="2">
    <source>
        <dbReference type="ARBA" id="ARBA00023015"/>
    </source>
</evidence>
<evidence type="ECO:0000256" key="4">
    <source>
        <dbReference type="ARBA" id="ARBA00023163"/>
    </source>
</evidence>
<reference evidence="7 8" key="1">
    <citation type="submission" date="2024-07" db="EMBL/GenBank/DDBJ databases">
        <title>Section-level genome sequencing and comparative genomics of Aspergillus sections Usti and Cavernicolus.</title>
        <authorList>
            <consortium name="Lawrence Berkeley National Laboratory"/>
            <person name="Nybo J.L."/>
            <person name="Vesth T.C."/>
            <person name="Theobald S."/>
            <person name="Frisvad J.C."/>
            <person name="Larsen T.O."/>
            <person name="Kjaerboelling I."/>
            <person name="Rothschild-Mancinelli K."/>
            <person name="Lyhne E.K."/>
            <person name="Kogle M.E."/>
            <person name="Barry K."/>
            <person name="Clum A."/>
            <person name="Na H."/>
            <person name="Ledsgaard L."/>
            <person name="Lin J."/>
            <person name="Lipzen A."/>
            <person name="Kuo A."/>
            <person name="Riley R."/>
            <person name="Mondo S."/>
            <person name="Labutti K."/>
            <person name="Haridas S."/>
            <person name="Pangalinan J."/>
            <person name="Salamov A.A."/>
            <person name="Simmons B.A."/>
            <person name="Magnuson J.K."/>
            <person name="Chen J."/>
            <person name="Drula E."/>
            <person name="Henrissat B."/>
            <person name="Wiebenga A."/>
            <person name="Lubbers R.J."/>
            <person name="Gomes A.C."/>
            <person name="Makela M.R."/>
            <person name="Stajich J."/>
            <person name="Grigoriev I.V."/>
            <person name="Mortensen U.H."/>
            <person name="De Vries R.P."/>
            <person name="Baker S.E."/>
            <person name="Andersen M.R."/>
        </authorList>
    </citation>
    <scope>NUCLEOTIDE SEQUENCE [LARGE SCALE GENOMIC DNA]</scope>
    <source>
        <strain evidence="7 8">CBS 123904</strain>
    </source>
</reference>
<evidence type="ECO:0000259" key="6">
    <source>
        <dbReference type="PROSITE" id="PS50048"/>
    </source>
</evidence>
<evidence type="ECO:0000256" key="3">
    <source>
        <dbReference type="ARBA" id="ARBA00023125"/>
    </source>
</evidence>
<keyword evidence="4" id="KW-0804">Transcription</keyword>
<dbReference type="SUPFAM" id="SSF57701">
    <property type="entry name" value="Zn2/Cys6 DNA-binding domain"/>
    <property type="match status" value="1"/>
</dbReference>
<dbReference type="InterPro" id="IPR036864">
    <property type="entry name" value="Zn2-C6_fun-type_DNA-bd_sf"/>
</dbReference>
<sequence>MADSPGLGARKRLRTSHACDGCRLRKIRCDGRAPCGSCETSAQTCAYGGDAPSRGKSDLILERVQQVEALLHDLHSKIDSGVVSTVAHVARTPRTPMDGLWNHISPSSESTQSIDNAVLRLHTSATESILGWPCIASFDPIKDSYTPIFQLEKSRQPFRHRMRISFPRLAIDDIAATLDAFYSTVNFAFPITSVDRITRCSASIADASVMQDDNTDACLSLLVIALGCASQTVSRLLNEEFSAEDQAWCAERRALGDHFFDLALMRLPSAHTDTSGTAVHCLFFVGLYFCYLRRPLQAWEYINAASAKCLLLLTYSHHASPEAQAQDMEHLRRIFWACYIIESDYIAELSALPTSGIASIESQVPLPGSYYSTHETPDQQEQSSLYFLACISIRRLLNRVHQLLYDNTHGVAAHADRFPQVVAELDQQLNSWREVLPESVSFDLEGSSVRDGSINEAASFLRLRYLGCRSVIYRPFLVLVLSGGGRIDSTTDEIRREVWDGCKHCVEALSLLVLSLDGFAHQVLVDTWQSSLSYTCSMLILLAAASNVHLKSLIPDGVLAAGKRLVHLYQEWESAMGGPSSPTVEQNMRLIGHIDVYLNHMLSVPDDTGYT</sequence>
<accession>A0ABR4JNZ2</accession>
<dbReference type="SMART" id="SM00066">
    <property type="entry name" value="GAL4"/>
    <property type="match status" value="1"/>
</dbReference>
<keyword evidence="3" id="KW-0238">DNA-binding</keyword>
<dbReference type="InterPro" id="IPR001138">
    <property type="entry name" value="Zn2Cys6_DnaBD"/>
</dbReference>
<dbReference type="PROSITE" id="PS00463">
    <property type="entry name" value="ZN2_CY6_FUNGAL_1"/>
    <property type="match status" value="1"/>
</dbReference>
<dbReference type="PANTHER" id="PTHR47785:SF1">
    <property type="entry name" value="TRANSCRIPTION FACTOR, PUTATIVE (AFU_ORTHOLOGUE AFUA_5G14530)-RELATED"/>
    <property type="match status" value="1"/>
</dbReference>
<protein>
    <recommendedName>
        <fullName evidence="6">Zn(2)-C6 fungal-type domain-containing protein</fullName>
    </recommendedName>
</protein>
<dbReference type="CDD" id="cd12148">
    <property type="entry name" value="fungal_TF_MHR"/>
    <property type="match status" value="1"/>
</dbReference>
<keyword evidence="1" id="KW-0479">Metal-binding</keyword>
<dbReference type="Gene3D" id="4.10.240.10">
    <property type="entry name" value="Zn(2)-C6 fungal-type DNA-binding domain"/>
    <property type="match status" value="1"/>
</dbReference>
<dbReference type="InterPro" id="IPR053181">
    <property type="entry name" value="EcdB-like_regulator"/>
</dbReference>
<comment type="caution">
    <text evidence="7">The sequence shown here is derived from an EMBL/GenBank/DDBJ whole genome shotgun (WGS) entry which is preliminary data.</text>
</comment>
<evidence type="ECO:0000256" key="1">
    <source>
        <dbReference type="ARBA" id="ARBA00022723"/>
    </source>
</evidence>
<proteinExistence type="predicted"/>
<evidence type="ECO:0000313" key="8">
    <source>
        <dbReference type="Proteomes" id="UP001610446"/>
    </source>
</evidence>